<dbReference type="PANTHER" id="PTHR40942:SF2">
    <property type="entry name" value="CYTOCHROME-RELATED"/>
    <property type="match status" value="1"/>
</dbReference>
<dbReference type="PROSITE" id="PS51007">
    <property type="entry name" value="CYTC"/>
    <property type="match status" value="1"/>
</dbReference>
<evidence type="ECO:0000313" key="9">
    <source>
        <dbReference type="EMBL" id="MFK4752374.1"/>
    </source>
</evidence>
<evidence type="ECO:0000256" key="6">
    <source>
        <dbReference type="PROSITE-ProRule" id="PRU00433"/>
    </source>
</evidence>
<evidence type="ECO:0000256" key="4">
    <source>
        <dbReference type="ARBA" id="ARBA00022982"/>
    </source>
</evidence>
<dbReference type="RefSeq" id="WP_416205656.1">
    <property type="nucleotide sequence ID" value="NZ_JBBKTX010000008.1"/>
</dbReference>
<gene>
    <name evidence="9" type="ORF">WG929_08120</name>
</gene>
<reference evidence="9 10" key="1">
    <citation type="submission" date="2024-03" db="EMBL/GenBank/DDBJ databases">
        <title>High-quality draft genome sequence of Oceanobacter sp. wDCs-4.</title>
        <authorList>
            <person name="Dong C."/>
        </authorList>
    </citation>
    <scope>NUCLEOTIDE SEQUENCE [LARGE SCALE GENOMIC DNA]</scope>
    <source>
        <strain evidence="10">wDCs-4</strain>
    </source>
</reference>
<evidence type="ECO:0000256" key="1">
    <source>
        <dbReference type="ARBA" id="ARBA00022448"/>
    </source>
</evidence>
<evidence type="ECO:0000313" key="10">
    <source>
        <dbReference type="Proteomes" id="UP001620597"/>
    </source>
</evidence>
<accession>A0ABW8NHD2</accession>
<evidence type="ECO:0000256" key="3">
    <source>
        <dbReference type="ARBA" id="ARBA00022723"/>
    </source>
</evidence>
<dbReference type="EMBL" id="JBBKTX010000008">
    <property type="protein sequence ID" value="MFK4752374.1"/>
    <property type="molecule type" value="Genomic_DNA"/>
</dbReference>
<dbReference type="PANTHER" id="PTHR40942">
    <property type="match status" value="1"/>
</dbReference>
<keyword evidence="1" id="KW-0813">Transport</keyword>
<evidence type="ECO:0000256" key="7">
    <source>
        <dbReference type="SAM" id="SignalP"/>
    </source>
</evidence>
<dbReference type="SUPFAM" id="SSF46626">
    <property type="entry name" value="Cytochrome c"/>
    <property type="match status" value="1"/>
</dbReference>
<feature type="domain" description="Cytochrome c" evidence="8">
    <location>
        <begin position="13"/>
        <end position="102"/>
    </location>
</feature>
<keyword evidence="7" id="KW-0732">Signal</keyword>
<dbReference type="Proteomes" id="UP001620597">
    <property type="component" value="Unassembled WGS sequence"/>
</dbReference>
<dbReference type="PRINTS" id="PR00607">
    <property type="entry name" value="CYTCHROMECIE"/>
</dbReference>
<protein>
    <submittedName>
        <fullName evidence="9">C-type cytochrome</fullName>
    </submittedName>
</protein>
<sequence>MTKLLALLAVSAAAMSANVNAFDAEAKYNTSCGACHAPQVAPMIGSPTAFDAAAWAPRLEKGMDTLVSHVTNGFNAMPPRGLCMDCSAEDYKALITYMSTPK</sequence>
<feature type="signal peptide" evidence="7">
    <location>
        <begin position="1"/>
        <end position="21"/>
    </location>
</feature>
<evidence type="ECO:0000259" key="8">
    <source>
        <dbReference type="PROSITE" id="PS51007"/>
    </source>
</evidence>
<dbReference type="InterPro" id="IPR009056">
    <property type="entry name" value="Cyt_c-like_dom"/>
</dbReference>
<feature type="chain" id="PRO_5045695610" evidence="7">
    <location>
        <begin position="22"/>
        <end position="102"/>
    </location>
</feature>
<keyword evidence="4" id="KW-0249">Electron transport</keyword>
<comment type="caution">
    <text evidence="9">The sequence shown here is derived from an EMBL/GenBank/DDBJ whole genome shotgun (WGS) entry which is preliminary data.</text>
</comment>
<dbReference type="Gene3D" id="1.10.760.10">
    <property type="entry name" value="Cytochrome c-like domain"/>
    <property type="match status" value="1"/>
</dbReference>
<proteinExistence type="predicted"/>
<keyword evidence="10" id="KW-1185">Reference proteome</keyword>
<evidence type="ECO:0000256" key="2">
    <source>
        <dbReference type="ARBA" id="ARBA00022617"/>
    </source>
</evidence>
<dbReference type="InterPro" id="IPR036909">
    <property type="entry name" value="Cyt_c-like_dom_sf"/>
</dbReference>
<keyword evidence="2 6" id="KW-0349">Heme</keyword>
<dbReference type="InterPro" id="IPR002323">
    <property type="entry name" value="Cyt_CIE"/>
</dbReference>
<name>A0ABW8NHD2_9GAMM</name>
<dbReference type="Pfam" id="PF13442">
    <property type="entry name" value="Cytochrome_CBB3"/>
    <property type="match status" value="1"/>
</dbReference>
<keyword evidence="3 6" id="KW-0479">Metal-binding</keyword>
<evidence type="ECO:0000256" key="5">
    <source>
        <dbReference type="ARBA" id="ARBA00023004"/>
    </source>
</evidence>
<organism evidence="9 10">
    <name type="scientific">Oceanobacter antarcticus</name>
    <dbReference type="NCBI Taxonomy" id="3133425"/>
    <lineage>
        <taxon>Bacteria</taxon>
        <taxon>Pseudomonadati</taxon>
        <taxon>Pseudomonadota</taxon>
        <taxon>Gammaproteobacteria</taxon>
        <taxon>Oceanospirillales</taxon>
        <taxon>Oceanospirillaceae</taxon>
        <taxon>Oceanobacter</taxon>
    </lineage>
</organism>
<keyword evidence="5 6" id="KW-0408">Iron</keyword>